<dbReference type="InterPro" id="IPR025245">
    <property type="entry name" value="DUF4197"/>
</dbReference>
<dbReference type="Pfam" id="PF13852">
    <property type="entry name" value="DUF4197"/>
    <property type="match status" value="1"/>
</dbReference>
<gene>
    <name evidence="1" type="ORF">CATMQ487_01090</name>
</gene>
<proteinExistence type="predicted"/>
<reference evidence="1" key="1">
    <citation type="submission" date="2022-04" db="EMBL/GenBank/DDBJ databases">
        <title>Whole genome sequence of Sphaerotilus sp. FB-5.</title>
        <authorList>
            <person name="Takeda M."/>
            <person name="Narihara S."/>
            <person name="Akimoto M."/>
            <person name="Akimoto R."/>
            <person name="Nishiyashiki S."/>
            <person name="Murakami T."/>
        </authorList>
    </citation>
    <scope>NUCLEOTIDE SEQUENCE</scope>
    <source>
        <strain evidence="1">FB-5</strain>
    </source>
</reference>
<sequence length="251" mass="26235">MNLPARPAAATATALPEDERLLAQARRRCLHVLAGTFGAGCLPAAWALDLSDADATSGLRAALERGAAAAVSLLGKEDGFLGNPAVRIPLPDAMAKAAKFLRRLGQGKRVDELETSMNRAAEAAVPEAKPLLVDAVKAMSVQDAKQILKGGETSVTDFFAGKTREPLGVKFLPIITTATEKVGMVAKYNAVASKASGLGLVSAENANLQQYVTGKSLDGLYKMIGEEEKKIRHDPVATGSAILKSVFGALK</sequence>
<dbReference type="EMBL" id="AP025730">
    <property type="protein sequence ID" value="BDI03139.1"/>
    <property type="molecule type" value="Genomic_DNA"/>
</dbReference>
<accession>A0ABN6PGL1</accession>
<evidence type="ECO:0008006" key="3">
    <source>
        <dbReference type="Google" id="ProtNLM"/>
    </source>
</evidence>
<name>A0ABN6PGL1_9BURK</name>
<dbReference type="RefSeq" id="WP_251971457.1">
    <property type="nucleotide sequence ID" value="NZ_AP025730.1"/>
</dbReference>
<organism evidence="1 2">
    <name type="scientific">Sphaerotilus microaerophilus</name>
    <dbReference type="NCBI Taxonomy" id="2914710"/>
    <lineage>
        <taxon>Bacteria</taxon>
        <taxon>Pseudomonadati</taxon>
        <taxon>Pseudomonadota</taxon>
        <taxon>Betaproteobacteria</taxon>
        <taxon>Burkholderiales</taxon>
        <taxon>Sphaerotilaceae</taxon>
        <taxon>Sphaerotilus</taxon>
    </lineage>
</organism>
<dbReference type="Proteomes" id="UP001057498">
    <property type="component" value="Chromosome"/>
</dbReference>
<protein>
    <recommendedName>
        <fullName evidence="3">DUF4197 domain-containing protein</fullName>
    </recommendedName>
</protein>
<keyword evidence="2" id="KW-1185">Reference proteome</keyword>
<evidence type="ECO:0000313" key="2">
    <source>
        <dbReference type="Proteomes" id="UP001057498"/>
    </source>
</evidence>
<evidence type="ECO:0000313" key="1">
    <source>
        <dbReference type="EMBL" id="BDI03139.1"/>
    </source>
</evidence>